<reference evidence="2" key="1">
    <citation type="submission" date="2020-06" db="EMBL/GenBank/DDBJ databases">
        <authorList>
            <person name="Li T."/>
            <person name="Hu X."/>
            <person name="Zhang T."/>
            <person name="Song X."/>
            <person name="Zhang H."/>
            <person name="Dai N."/>
            <person name="Sheng W."/>
            <person name="Hou X."/>
            <person name="Wei L."/>
        </authorList>
    </citation>
    <scope>NUCLEOTIDE SEQUENCE</scope>
    <source>
        <strain evidence="2">G02</strain>
        <tissue evidence="2">Leaf</tissue>
    </source>
</reference>
<dbReference type="AlphaFoldDB" id="A0AAW2NSK9"/>
<evidence type="ECO:0000259" key="1">
    <source>
        <dbReference type="Pfam" id="PF07727"/>
    </source>
</evidence>
<dbReference type="InterPro" id="IPR043502">
    <property type="entry name" value="DNA/RNA_pol_sf"/>
</dbReference>
<sequence>MDALSTVYEPNHYLQAKGKLELEYAMNDELAALEKNHTWEVVELPKGKKAIGSKWVYKVKHKPDGSIDRYKTLLVAKGYNQIKGIDYIDRFSPVAKAVTVRILLVVASNFDWAIHQVDINNAFLHGFLEEDIYMLPPNGSSIQSGKVCKLKWSLYELKQASRE</sequence>
<reference evidence="2" key="2">
    <citation type="journal article" date="2024" name="Plant">
        <title>Genomic evolution and insights into agronomic trait innovations of Sesamum species.</title>
        <authorList>
            <person name="Miao H."/>
            <person name="Wang L."/>
            <person name="Qu L."/>
            <person name="Liu H."/>
            <person name="Sun Y."/>
            <person name="Le M."/>
            <person name="Wang Q."/>
            <person name="Wei S."/>
            <person name="Zheng Y."/>
            <person name="Lin W."/>
            <person name="Duan Y."/>
            <person name="Cao H."/>
            <person name="Xiong S."/>
            <person name="Wang X."/>
            <person name="Wei L."/>
            <person name="Li C."/>
            <person name="Ma Q."/>
            <person name="Ju M."/>
            <person name="Zhao R."/>
            <person name="Li G."/>
            <person name="Mu C."/>
            <person name="Tian Q."/>
            <person name="Mei H."/>
            <person name="Zhang T."/>
            <person name="Gao T."/>
            <person name="Zhang H."/>
        </authorList>
    </citation>
    <scope>NUCLEOTIDE SEQUENCE</scope>
    <source>
        <strain evidence="2">G02</strain>
    </source>
</reference>
<dbReference type="InterPro" id="IPR013103">
    <property type="entry name" value="RVT_2"/>
</dbReference>
<protein>
    <submittedName>
        <fullName evidence="2">Retrovirus-related Pol polyprotein from transposon TNT 1-94</fullName>
    </submittedName>
</protein>
<dbReference type="SUPFAM" id="SSF56672">
    <property type="entry name" value="DNA/RNA polymerases"/>
    <property type="match status" value="1"/>
</dbReference>
<dbReference type="Pfam" id="PF07727">
    <property type="entry name" value="RVT_2"/>
    <property type="match status" value="1"/>
</dbReference>
<comment type="caution">
    <text evidence="2">The sequence shown here is derived from an EMBL/GenBank/DDBJ whole genome shotgun (WGS) entry which is preliminary data.</text>
</comment>
<accession>A0AAW2NSK9</accession>
<evidence type="ECO:0000313" key="2">
    <source>
        <dbReference type="EMBL" id="KAL0345579.1"/>
    </source>
</evidence>
<feature type="domain" description="Reverse transcriptase Ty1/copia-type" evidence="1">
    <location>
        <begin position="36"/>
        <end position="162"/>
    </location>
</feature>
<proteinExistence type="predicted"/>
<organism evidence="2">
    <name type="scientific">Sesamum radiatum</name>
    <name type="common">Black benniseed</name>
    <dbReference type="NCBI Taxonomy" id="300843"/>
    <lineage>
        <taxon>Eukaryota</taxon>
        <taxon>Viridiplantae</taxon>
        <taxon>Streptophyta</taxon>
        <taxon>Embryophyta</taxon>
        <taxon>Tracheophyta</taxon>
        <taxon>Spermatophyta</taxon>
        <taxon>Magnoliopsida</taxon>
        <taxon>eudicotyledons</taxon>
        <taxon>Gunneridae</taxon>
        <taxon>Pentapetalae</taxon>
        <taxon>asterids</taxon>
        <taxon>lamiids</taxon>
        <taxon>Lamiales</taxon>
        <taxon>Pedaliaceae</taxon>
        <taxon>Sesamum</taxon>
    </lineage>
</organism>
<dbReference type="EMBL" id="JACGWJ010000019">
    <property type="protein sequence ID" value="KAL0345579.1"/>
    <property type="molecule type" value="Genomic_DNA"/>
</dbReference>
<name>A0AAW2NSK9_SESRA</name>
<gene>
    <name evidence="2" type="ORF">Sradi_4389200</name>
</gene>